<dbReference type="InterPro" id="IPR020139">
    <property type="entry name" value="DUF2642"/>
</dbReference>
<accession>A0ABW3L0S6</accession>
<reference evidence="2" key="1">
    <citation type="journal article" date="2019" name="Int. J. Syst. Evol. Microbiol.">
        <title>The Global Catalogue of Microorganisms (GCM) 10K type strain sequencing project: providing services to taxonomists for standard genome sequencing and annotation.</title>
        <authorList>
            <consortium name="The Broad Institute Genomics Platform"/>
            <consortium name="The Broad Institute Genome Sequencing Center for Infectious Disease"/>
            <person name="Wu L."/>
            <person name="Ma J."/>
        </authorList>
    </citation>
    <scope>NUCLEOTIDE SEQUENCE [LARGE SCALE GENOMIC DNA]</scope>
    <source>
        <strain evidence="2">CCUG 56607</strain>
    </source>
</reference>
<protein>
    <submittedName>
        <fullName evidence="1">YuzF family protein</fullName>
    </submittedName>
</protein>
<name>A0ABW3L0S6_9BACI</name>
<dbReference type="Pfam" id="PF10842">
    <property type="entry name" value="DUF2642"/>
    <property type="match status" value="1"/>
</dbReference>
<dbReference type="EMBL" id="JBHTKL010000005">
    <property type="protein sequence ID" value="MFD1019391.1"/>
    <property type="molecule type" value="Genomic_DNA"/>
</dbReference>
<evidence type="ECO:0000313" key="2">
    <source>
        <dbReference type="Proteomes" id="UP001596990"/>
    </source>
</evidence>
<gene>
    <name evidence="1" type="ORF">ACFQ2J_09435</name>
</gene>
<organism evidence="1 2">
    <name type="scientific">Thalassobacillus hwangdonensis</name>
    <dbReference type="NCBI Taxonomy" id="546108"/>
    <lineage>
        <taxon>Bacteria</taxon>
        <taxon>Bacillati</taxon>
        <taxon>Bacillota</taxon>
        <taxon>Bacilli</taxon>
        <taxon>Bacillales</taxon>
        <taxon>Bacillaceae</taxon>
        <taxon>Thalassobacillus</taxon>
    </lineage>
</organism>
<dbReference type="RefSeq" id="WP_386059192.1">
    <property type="nucleotide sequence ID" value="NZ_JBHTKL010000005.1"/>
</dbReference>
<keyword evidence="2" id="KW-1185">Reference proteome</keyword>
<proteinExistence type="predicted"/>
<comment type="caution">
    <text evidence="1">The sequence shown here is derived from an EMBL/GenBank/DDBJ whole genome shotgun (WGS) entry which is preliminary data.</text>
</comment>
<evidence type="ECO:0000313" key="1">
    <source>
        <dbReference type="EMBL" id="MFD1019391.1"/>
    </source>
</evidence>
<sequence>MYYRQQPEAMSISPQYITVVDPFVVSTLQSVIGKTLIVETVRDTIRGDLEDVKPDHIVLTAGDSTFFVRIQQIVTIMPDLD</sequence>
<dbReference type="Proteomes" id="UP001596990">
    <property type="component" value="Unassembled WGS sequence"/>
</dbReference>